<evidence type="ECO:0000313" key="2">
    <source>
        <dbReference type="EMBL" id="JAE11909.1"/>
    </source>
</evidence>
<dbReference type="Gene3D" id="3.80.10.10">
    <property type="entry name" value="Ribonuclease Inhibitor"/>
    <property type="match status" value="1"/>
</dbReference>
<sequence>MRTPLFSRNHKPRPPDACATDALLPIHRSRPRFAIAGKGSSQRRQLRSSRGDDRLSALPDDLLLLILRRLDTRTVLATAGLSKRWASLTRGLDTLSFRVSDILPPRYHRGIHLHNEASRFAYGFLVNFKVVCASIMRYERRAMRAMAASINNFLDADDDNDHGSRGLRCVRTLKLEFFATQCSSCMNRLIAKAVDACGVEDLEVSAKGTYRRQDAHRFPPHGLCKDPQMSRLRSLKLAACYIPQLQRFHALTTLVLQDLPESTPNAAYEAVFTLCPQLQSLHLKSCSFNHGVVAVHAPVSEIKQLIMEDCWYGLIKLYTLPMLESMAVMDTDVRYKLSSFPCLKYLNLTISHGITKRRMFSFRLDYDLKQYLGGTPCITDLIIHFTGYDRWFKLCSSTLLFPKLRRLLIADVPSSWDVSWPCLLIEVAPFLEILHVHITPWEEDPCNDISGSPPSSATIS</sequence>
<proteinExistence type="predicted"/>
<dbReference type="InterPro" id="IPR036047">
    <property type="entry name" value="F-box-like_dom_sf"/>
</dbReference>
<dbReference type="SUPFAM" id="SSF81383">
    <property type="entry name" value="F-box domain"/>
    <property type="match status" value="1"/>
</dbReference>
<accession>A0A0A9FKZ2</accession>
<dbReference type="Gene3D" id="1.20.1280.50">
    <property type="match status" value="1"/>
</dbReference>
<dbReference type="PROSITE" id="PS50181">
    <property type="entry name" value="FBOX"/>
    <property type="match status" value="1"/>
</dbReference>
<feature type="domain" description="F-box" evidence="1">
    <location>
        <begin position="52"/>
        <end position="99"/>
    </location>
</feature>
<dbReference type="InterPro" id="IPR032675">
    <property type="entry name" value="LRR_dom_sf"/>
</dbReference>
<reference evidence="2" key="2">
    <citation type="journal article" date="2015" name="Data Brief">
        <title>Shoot transcriptome of the giant reed, Arundo donax.</title>
        <authorList>
            <person name="Barrero R.A."/>
            <person name="Guerrero F.D."/>
            <person name="Moolhuijzen P."/>
            <person name="Goolsby J.A."/>
            <person name="Tidwell J."/>
            <person name="Bellgard S.E."/>
            <person name="Bellgard M.I."/>
        </authorList>
    </citation>
    <scope>NUCLEOTIDE SEQUENCE</scope>
    <source>
        <tissue evidence="2">Shoot tissue taken approximately 20 cm above the soil surface</tissue>
    </source>
</reference>
<dbReference type="PANTHER" id="PTHR35545">
    <property type="entry name" value="F-BOX DOMAIN-CONTAINING PROTEIN"/>
    <property type="match status" value="1"/>
</dbReference>
<dbReference type="PANTHER" id="PTHR35545:SF32">
    <property type="entry name" value="OS05G0541600 PROTEIN"/>
    <property type="match status" value="1"/>
</dbReference>
<name>A0A0A9FKZ2_ARUDO</name>
<dbReference type="AlphaFoldDB" id="A0A0A9FKZ2"/>
<dbReference type="Pfam" id="PF00646">
    <property type="entry name" value="F-box"/>
    <property type="match status" value="1"/>
</dbReference>
<dbReference type="EMBL" id="GBRH01185987">
    <property type="protein sequence ID" value="JAE11909.1"/>
    <property type="molecule type" value="Transcribed_RNA"/>
</dbReference>
<dbReference type="SUPFAM" id="SSF52047">
    <property type="entry name" value="RNI-like"/>
    <property type="match status" value="1"/>
</dbReference>
<reference evidence="2" key="1">
    <citation type="submission" date="2014-09" db="EMBL/GenBank/DDBJ databases">
        <authorList>
            <person name="Magalhaes I.L.F."/>
            <person name="Oliveira U."/>
            <person name="Santos F.R."/>
            <person name="Vidigal T.H.D.A."/>
            <person name="Brescovit A.D."/>
            <person name="Santos A.J."/>
        </authorList>
    </citation>
    <scope>NUCLEOTIDE SEQUENCE</scope>
    <source>
        <tissue evidence="2">Shoot tissue taken approximately 20 cm above the soil surface</tissue>
    </source>
</reference>
<protein>
    <recommendedName>
        <fullName evidence="1">F-box domain-containing protein</fullName>
    </recommendedName>
</protein>
<evidence type="ECO:0000259" key="1">
    <source>
        <dbReference type="PROSITE" id="PS50181"/>
    </source>
</evidence>
<organism evidence="2">
    <name type="scientific">Arundo donax</name>
    <name type="common">Giant reed</name>
    <name type="synonym">Donax arundinaceus</name>
    <dbReference type="NCBI Taxonomy" id="35708"/>
    <lineage>
        <taxon>Eukaryota</taxon>
        <taxon>Viridiplantae</taxon>
        <taxon>Streptophyta</taxon>
        <taxon>Embryophyta</taxon>
        <taxon>Tracheophyta</taxon>
        <taxon>Spermatophyta</taxon>
        <taxon>Magnoliopsida</taxon>
        <taxon>Liliopsida</taxon>
        <taxon>Poales</taxon>
        <taxon>Poaceae</taxon>
        <taxon>PACMAD clade</taxon>
        <taxon>Arundinoideae</taxon>
        <taxon>Arundineae</taxon>
        <taxon>Arundo</taxon>
    </lineage>
</organism>
<dbReference type="InterPro" id="IPR001810">
    <property type="entry name" value="F-box_dom"/>
</dbReference>